<gene>
    <name evidence="4" type="ORF">PgNI_04018</name>
</gene>
<sequence length="503" mass="55296">MPPSVSDSKGKMVGFDSPERASAYFLEVLLRLQPYAQAVMIDRSYAPDCSYTHPLFHVPPVDLCGLTLPLTNKLDSREAIKLLFRTKRTLFPQTVWKTEGSGFDPKSNKVFVLIQHKLNLAFMPKIFNTLQFKVVTTLQLKPIYINLSDETHEIPSRSSGYTSNSPIAAVAHRHHDGDANSQDGIGDAGRAQNGWEMYPCSDIHNQHSGPITCEELQGSVGGATSSAEVKQTAFDRAHNEDLGVHIPLLNGFDGSSSTTENRAGLGKSCCCSADAVCGGSCASCKCNAGSGMVLTTRWVICSQEDMMQPRDLLLCMLYYPAIAVFNWFQAVVYFAQRVKSVLVVREQAKVKAPRPNRSASVCAQPYSPVSEYHAGPSSAAADTKTMETALLPEEYEPVKARGLKEARANIIESMANTSAHVDNPQRKDADIYDSESCFEDEVYDEVMDASYGMRYRKGKLLAEFNNSLQRASGKPKSVRFTDESFGDETGDIDDPKCDVDCKD</sequence>
<dbReference type="Proteomes" id="UP000515153">
    <property type="component" value="Unplaced"/>
</dbReference>
<reference evidence="4" key="3">
    <citation type="submission" date="2025-08" db="UniProtKB">
        <authorList>
            <consortium name="RefSeq"/>
        </authorList>
    </citation>
    <scope>IDENTIFICATION</scope>
    <source>
        <strain evidence="4">NI907</strain>
    </source>
</reference>
<dbReference type="PANTHER" id="PTHR35393">
    <property type="entry name" value="CHROMOSOME 1, WHOLE GENOME SHOTGUN SEQUENCE"/>
    <property type="match status" value="1"/>
</dbReference>
<name>A0A6P8B835_PYRGI</name>
<dbReference type="RefSeq" id="XP_030983367.1">
    <property type="nucleotide sequence ID" value="XM_031124070.1"/>
</dbReference>
<accession>A0A6P8B835</accession>
<dbReference type="InterPro" id="IPR057514">
    <property type="entry name" value="NTF2_SigF"/>
</dbReference>
<dbReference type="PANTHER" id="PTHR35393:SF1">
    <property type="entry name" value="SNOAL-LIKE DOMAIN-CONTAINING PROTEIN"/>
    <property type="match status" value="1"/>
</dbReference>
<evidence type="ECO:0000313" key="3">
    <source>
        <dbReference type="Proteomes" id="UP000515153"/>
    </source>
</evidence>
<keyword evidence="3" id="KW-1185">Reference proteome</keyword>
<proteinExistence type="predicted"/>
<protein>
    <recommendedName>
        <fullName evidence="2">SigF-like NTF2-like domain-containing protein</fullName>
    </recommendedName>
</protein>
<organism evidence="3 4">
    <name type="scientific">Pyricularia grisea</name>
    <name type="common">Crabgrass-specific blast fungus</name>
    <name type="synonym">Magnaporthe grisea</name>
    <dbReference type="NCBI Taxonomy" id="148305"/>
    <lineage>
        <taxon>Eukaryota</taxon>
        <taxon>Fungi</taxon>
        <taxon>Dikarya</taxon>
        <taxon>Ascomycota</taxon>
        <taxon>Pezizomycotina</taxon>
        <taxon>Sordariomycetes</taxon>
        <taxon>Sordariomycetidae</taxon>
        <taxon>Magnaporthales</taxon>
        <taxon>Pyriculariaceae</taxon>
        <taxon>Pyricularia</taxon>
    </lineage>
</organism>
<reference evidence="4" key="1">
    <citation type="journal article" date="2019" name="Mol. Biol. Evol.">
        <title>Blast fungal genomes show frequent chromosomal changes, gene gains and losses, and effector gene turnover.</title>
        <authorList>
            <person name="Gomez Luciano L.B."/>
            <person name="Jason Tsai I."/>
            <person name="Chuma I."/>
            <person name="Tosa Y."/>
            <person name="Chen Y.H."/>
            <person name="Li J.Y."/>
            <person name="Li M.Y."/>
            <person name="Jade Lu M.Y."/>
            <person name="Nakayashiki H."/>
            <person name="Li W.H."/>
        </authorList>
    </citation>
    <scope>NUCLEOTIDE SEQUENCE</scope>
    <source>
        <strain evidence="4">NI907</strain>
    </source>
</reference>
<feature type="compositionally biased region" description="Basic and acidic residues" evidence="1">
    <location>
        <begin position="493"/>
        <end position="503"/>
    </location>
</feature>
<evidence type="ECO:0000256" key="1">
    <source>
        <dbReference type="SAM" id="MobiDB-lite"/>
    </source>
</evidence>
<feature type="domain" description="SigF-like NTF2-like" evidence="2">
    <location>
        <begin position="33"/>
        <end position="141"/>
    </location>
</feature>
<dbReference type="AlphaFoldDB" id="A0A6P8B835"/>
<evidence type="ECO:0000259" key="2">
    <source>
        <dbReference type="Pfam" id="PF24840"/>
    </source>
</evidence>
<feature type="region of interest" description="Disordered" evidence="1">
    <location>
        <begin position="470"/>
        <end position="503"/>
    </location>
</feature>
<dbReference type="KEGG" id="pgri:PgNI_04018"/>
<dbReference type="Pfam" id="PF24840">
    <property type="entry name" value="NTF2_SigF"/>
    <property type="match status" value="1"/>
</dbReference>
<dbReference type="GeneID" id="41958979"/>
<evidence type="ECO:0000313" key="4">
    <source>
        <dbReference type="RefSeq" id="XP_030983367.1"/>
    </source>
</evidence>
<reference evidence="4" key="2">
    <citation type="submission" date="2019-10" db="EMBL/GenBank/DDBJ databases">
        <authorList>
            <consortium name="NCBI Genome Project"/>
        </authorList>
    </citation>
    <scope>NUCLEOTIDE SEQUENCE</scope>
    <source>
        <strain evidence="4">NI907</strain>
    </source>
</reference>